<evidence type="ECO:0000256" key="1">
    <source>
        <dbReference type="ARBA" id="ARBA00022737"/>
    </source>
</evidence>
<dbReference type="PROSITE" id="PS00626">
    <property type="entry name" value="RCC1_2"/>
    <property type="match status" value="1"/>
</dbReference>
<evidence type="ECO:0000313" key="5">
    <source>
        <dbReference type="EMBL" id="KAK8881466.1"/>
    </source>
</evidence>
<dbReference type="PRINTS" id="PR00633">
    <property type="entry name" value="RCCNDNSATION"/>
</dbReference>
<protein>
    <recommendedName>
        <fullName evidence="4">EF-hand domain-containing protein</fullName>
    </recommendedName>
</protein>
<evidence type="ECO:0000259" key="4">
    <source>
        <dbReference type="PROSITE" id="PS50222"/>
    </source>
</evidence>
<comment type="caution">
    <text evidence="5">The sequence shown here is derived from an EMBL/GenBank/DDBJ whole genome shotgun (WGS) entry which is preliminary data.</text>
</comment>
<dbReference type="Proteomes" id="UP001470230">
    <property type="component" value="Unassembled WGS sequence"/>
</dbReference>
<dbReference type="PANTHER" id="PTHR22870">
    <property type="entry name" value="REGULATOR OF CHROMOSOME CONDENSATION"/>
    <property type="match status" value="1"/>
</dbReference>
<dbReference type="Pfam" id="PF13540">
    <property type="entry name" value="RCC1_2"/>
    <property type="match status" value="1"/>
</dbReference>
<name>A0ABR2JSR1_9EUKA</name>
<dbReference type="Gene3D" id="1.10.238.10">
    <property type="entry name" value="EF-hand"/>
    <property type="match status" value="2"/>
</dbReference>
<keyword evidence="2" id="KW-0106">Calcium</keyword>
<evidence type="ECO:0000256" key="2">
    <source>
        <dbReference type="ARBA" id="ARBA00022837"/>
    </source>
</evidence>
<dbReference type="PROSITE" id="PS00018">
    <property type="entry name" value="EF_HAND_1"/>
    <property type="match status" value="1"/>
</dbReference>
<dbReference type="InterPro" id="IPR002048">
    <property type="entry name" value="EF_hand_dom"/>
</dbReference>
<evidence type="ECO:0000256" key="3">
    <source>
        <dbReference type="PROSITE-ProRule" id="PRU00235"/>
    </source>
</evidence>
<proteinExistence type="predicted"/>
<dbReference type="SUPFAM" id="SSF50985">
    <property type="entry name" value="RCC1/BLIP-II"/>
    <property type="match status" value="1"/>
</dbReference>
<dbReference type="InterPro" id="IPR018247">
    <property type="entry name" value="EF_Hand_1_Ca_BS"/>
</dbReference>
<feature type="repeat" description="RCC1" evidence="3">
    <location>
        <begin position="234"/>
        <end position="283"/>
    </location>
</feature>
<keyword evidence="1" id="KW-0677">Repeat</keyword>
<dbReference type="InterPro" id="IPR000408">
    <property type="entry name" value="Reg_chr_condens"/>
</dbReference>
<feature type="domain" description="EF-hand" evidence="4">
    <location>
        <begin position="102"/>
        <end position="129"/>
    </location>
</feature>
<feature type="repeat" description="RCC1" evidence="3">
    <location>
        <begin position="184"/>
        <end position="233"/>
    </location>
</feature>
<dbReference type="PANTHER" id="PTHR22870:SF408">
    <property type="entry name" value="OS09G0560450 PROTEIN"/>
    <property type="match status" value="1"/>
</dbReference>
<feature type="repeat" description="RCC1" evidence="3">
    <location>
        <begin position="419"/>
        <end position="470"/>
    </location>
</feature>
<accession>A0ABR2JSR1</accession>
<dbReference type="Pfam" id="PF00415">
    <property type="entry name" value="RCC1"/>
    <property type="match status" value="2"/>
</dbReference>
<gene>
    <name evidence="5" type="ORF">M9Y10_004202</name>
</gene>
<dbReference type="EMBL" id="JAPFFF010000010">
    <property type="protein sequence ID" value="KAK8881466.1"/>
    <property type="molecule type" value="Genomic_DNA"/>
</dbReference>
<dbReference type="InterPro" id="IPR009091">
    <property type="entry name" value="RCC1/BLIP-II"/>
</dbReference>
<sequence length="538" mass="59882">MGNNNSSVKFKQPQIDKEQLKKLRADFNNYDKNGNHFLEREELESFLTDNMPDLLQFSKMIMDLFGTGKKDTISFDMFQIFYKSLQYIGNNEQDPSSLPMLIFSKLDKDDNYYISYKEIKYLLNLLRPDGSKEKVSKKEAKKLIHNMKPAREEWGLSRDEFIELFDSYITTQADESESISHLNPNIVAFGLNKQCQIGENSKSSHPSKLDLVGGPEWRCIAAGDSHTVFITSNNVVYGLGSNEQFQLGGPQKIFSSPTPLLISEKTIIWAACGESFTVFLSDDGKLIFCGSACMSINQANPKPYVINARSKKKFVYVSACSKKFCAIDSKGKIYIYEADPRQRPLINKLSAPAYDVACGYSSISRKFCAIAVSITGEAYGFEGLNNNLHHFSPIEQLSGIQVRKVYGHSNHLAILTDKGQIMTYGNGTHGQCGNGTNEGNASFKLINCKENVEFVDVGLGDNHSIFITKDGNAFSCGNNEHCQLGLGKTNKPILDPTRSDLFDGKVVGAICGSNHTLVLINSKRIQHPGMESFGIKQI</sequence>
<organism evidence="5 6">
    <name type="scientific">Tritrichomonas musculus</name>
    <dbReference type="NCBI Taxonomy" id="1915356"/>
    <lineage>
        <taxon>Eukaryota</taxon>
        <taxon>Metamonada</taxon>
        <taxon>Parabasalia</taxon>
        <taxon>Tritrichomonadida</taxon>
        <taxon>Tritrichomonadidae</taxon>
        <taxon>Tritrichomonas</taxon>
    </lineage>
</organism>
<dbReference type="PROSITE" id="PS50222">
    <property type="entry name" value="EF_HAND_2"/>
    <property type="match status" value="2"/>
</dbReference>
<dbReference type="SUPFAM" id="SSF47473">
    <property type="entry name" value="EF-hand"/>
    <property type="match status" value="1"/>
</dbReference>
<feature type="repeat" description="RCC1" evidence="3">
    <location>
        <begin position="471"/>
        <end position="522"/>
    </location>
</feature>
<dbReference type="PROSITE" id="PS50012">
    <property type="entry name" value="RCC1_3"/>
    <property type="match status" value="4"/>
</dbReference>
<keyword evidence="6" id="KW-1185">Reference proteome</keyword>
<dbReference type="Gene3D" id="2.130.10.30">
    <property type="entry name" value="Regulator of chromosome condensation 1/beta-lactamase-inhibitor protein II"/>
    <property type="match status" value="2"/>
</dbReference>
<feature type="domain" description="EF-hand" evidence="4">
    <location>
        <begin position="18"/>
        <end position="53"/>
    </location>
</feature>
<dbReference type="SMART" id="SM00054">
    <property type="entry name" value="EFh"/>
    <property type="match status" value="2"/>
</dbReference>
<evidence type="ECO:0000313" key="6">
    <source>
        <dbReference type="Proteomes" id="UP001470230"/>
    </source>
</evidence>
<dbReference type="InterPro" id="IPR011992">
    <property type="entry name" value="EF-hand-dom_pair"/>
</dbReference>
<reference evidence="5 6" key="1">
    <citation type="submission" date="2024-04" db="EMBL/GenBank/DDBJ databases">
        <title>Tritrichomonas musculus Genome.</title>
        <authorList>
            <person name="Alves-Ferreira E."/>
            <person name="Grigg M."/>
            <person name="Lorenzi H."/>
            <person name="Galac M."/>
        </authorList>
    </citation>
    <scope>NUCLEOTIDE SEQUENCE [LARGE SCALE GENOMIC DNA]</scope>
    <source>
        <strain evidence="5 6">EAF2021</strain>
    </source>
</reference>
<dbReference type="InterPro" id="IPR051210">
    <property type="entry name" value="Ub_ligase/GEF_domain"/>
</dbReference>